<dbReference type="SUPFAM" id="SSF52540">
    <property type="entry name" value="P-loop containing nucleoside triphosphate hydrolases"/>
    <property type="match status" value="1"/>
</dbReference>
<organism evidence="2 3">
    <name type="scientific">Novipirellula rosea</name>
    <dbReference type="NCBI Taxonomy" id="1031540"/>
    <lineage>
        <taxon>Bacteria</taxon>
        <taxon>Pseudomonadati</taxon>
        <taxon>Planctomycetota</taxon>
        <taxon>Planctomycetia</taxon>
        <taxon>Pirellulales</taxon>
        <taxon>Pirellulaceae</taxon>
        <taxon>Novipirellula</taxon>
    </lineage>
</organism>
<proteinExistence type="predicted"/>
<dbReference type="Pfam" id="PF00685">
    <property type="entry name" value="Sulfotransfer_1"/>
    <property type="match status" value="1"/>
</dbReference>
<name>A0ABP8NDL6_9BACT</name>
<gene>
    <name evidence="2" type="ORF">GCM10023156_49020</name>
</gene>
<feature type="domain" description="Sulfotransferase" evidence="1">
    <location>
        <begin position="41"/>
        <end position="97"/>
    </location>
</feature>
<comment type="caution">
    <text evidence="2">The sequence shown here is derived from an EMBL/GenBank/DDBJ whole genome shotgun (WGS) entry which is preliminary data.</text>
</comment>
<evidence type="ECO:0000313" key="2">
    <source>
        <dbReference type="EMBL" id="GAA4463670.1"/>
    </source>
</evidence>
<reference evidence="3" key="1">
    <citation type="journal article" date="2019" name="Int. J. Syst. Evol. Microbiol.">
        <title>The Global Catalogue of Microorganisms (GCM) 10K type strain sequencing project: providing services to taxonomists for standard genome sequencing and annotation.</title>
        <authorList>
            <consortium name="The Broad Institute Genomics Platform"/>
            <consortium name="The Broad Institute Genome Sequencing Center for Infectious Disease"/>
            <person name="Wu L."/>
            <person name="Ma J."/>
        </authorList>
    </citation>
    <scope>NUCLEOTIDE SEQUENCE [LARGE SCALE GENOMIC DNA]</scope>
    <source>
        <strain evidence="3">JCM 17759</strain>
    </source>
</reference>
<sequence>MTDAINWPEKSRELPNHHATTNQKWYDALNETSGRVKPPPDDIRQYWQDWLDRDKHPFWPFWENVRSWRQIRNLPNVLLVHFTKLKQNMPAEIRCVAAIRTRILFV</sequence>
<evidence type="ECO:0000313" key="3">
    <source>
        <dbReference type="Proteomes" id="UP001500840"/>
    </source>
</evidence>
<keyword evidence="3" id="KW-1185">Reference proteome</keyword>
<dbReference type="EMBL" id="BAABGA010000066">
    <property type="protein sequence ID" value="GAA4463670.1"/>
    <property type="molecule type" value="Genomic_DNA"/>
</dbReference>
<dbReference type="Gene3D" id="3.40.50.300">
    <property type="entry name" value="P-loop containing nucleotide triphosphate hydrolases"/>
    <property type="match status" value="1"/>
</dbReference>
<dbReference type="InterPro" id="IPR000863">
    <property type="entry name" value="Sulfotransferase_dom"/>
</dbReference>
<dbReference type="Proteomes" id="UP001500840">
    <property type="component" value="Unassembled WGS sequence"/>
</dbReference>
<dbReference type="RefSeq" id="WP_345326353.1">
    <property type="nucleotide sequence ID" value="NZ_BAABGA010000066.1"/>
</dbReference>
<evidence type="ECO:0000259" key="1">
    <source>
        <dbReference type="Pfam" id="PF00685"/>
    </source>
</evidence>
<accession>A0ABP8NDL6</accession>
<protein>
    <recommendedName>
        <fullName evidence="1">Sulfotransferase domain-containing protein</fullName>
    </recommendedName>
</protein>
<dbReference type="InterPro" id="IPR027417">
    <property type="entry name" value="P-loop_NTPase"/>
</dbReference>